<proteinExistence type="inferred from homology"/>
<dbReference type="FunFam" id="3.40.50.2060:FF:000001">
    <property type="entry name" value="syntaxin-binding protein 1 isoform X2"/>
    <property type="match status" value="1"/>
</dbReference>
<dbReference type="Pfam" id="PF00995">
    <property type="entry name" value="Sec1"/>
    <property type="match status" value="1"/>
</dbReference>
<name>A0A0A1XND4_ZEUCU</name>
<accession>A0A0A1XND4</accession>
<dbReference type="GO" id="GO:0015031">
    <property type="term" value="P:protein transport"/>
    <property type="evidence" value="ECO:0007669"/>
    <property type="project" value="UniProtKB-KW"/>
</dbReference>
<dbReference type="EMBL" id="GBXI01001761">
    <property type="protein sequence ID" value="JAD12531.1"/>
    <property type="molecule type" value="Transcribed_RNA"/>
</dbReference>
<protein>
    <submittedName>
        <fullName evidence="4">Protein ROP</fullName>
    </submittedName>
</protein>
<comment type="similarity">
    <text evidence="1">Belongs to the STXBP/unc-18/SEC1 family.</text>
</comment>
<dbReference type="AlphaFoldDB" id="A0A0A1XND4"/>
<evidence type="ECO:0000256" key="2">
    <source>
        <dbReference type="ARBA" id="ARBA00022448"/>
    </source>
</evidence>
<dbReference type="InterPro" id="IPR043154">
    <property type="entry name" value="Sec-1-like_dom1"/>
</dbReference>
<evidence type="ECO:0000313" key="4">
    <source>
        <dbReference type="EMBL" id="JAD12531.1"/>
    </source>
</evidence>
<organism evidence="4">
    <name type="scientific">Zeugodacus cucurbitae</name>
    <name type="common">Melon fruit fly</name>
    <name type="synonym">Bactrocera cucurbitae</name>
    <dbReference type="NCBI Taxonomy" id="28588"/>
    <lineage>
        <taxon>Eukaryota</taxon>
        <taxon>Metazoa</taxon>
        <taxon>Ecdysozoa</taxon>
        <taxon>Arthropoda</taxon>
        <taxon>Hexapoda</taxon>
        <taxon>Insecta</taxon>
        <taxon>Pterygota</taxon>
        <taxon>Neoptera</taxon>
        <taxon>Endopterygota</taxon>
        <taxon>Diptera</taxon>
        <taxon>Brachycera</taxon>
        <taxon>Muscomorpha</taxon>
        <taxon>Tephritoidea</taxon>
        <taxon>Tephritidae</taxon>
        <taxon>Zeugodacus</taxon>
        <taxon>Zeugodacus</taxon>
    </lineage>
</organism>
<reference evidence="4" key="1">
    <citation type="submission" date="2014-11" db="EMBL/GenBank/DDBJ databases">
        <authorList>
            <person name="Geib S."/>
        </authorList>
    </citation>
    <scope>NUCLEOTIDE SEQUENCE</scope>
</reference>
<dbReference type="PANTHER" id="PTHR11679">
    <property type="entry name" value="VESICLE PROTEIN SORTING-ASSOCIATED"/>
    <property type="match status" value="1"/>
</dbReference>
<keyword evidence="3" id="KW-0653">Protein transport</keyword>
<dbReference type="SUPFAM" id="SSF56815">
    <property type="entry name" value="Sec1/munc18-like (SM) proteins"/>
    <property type="match status" value="1"/>
</dbReference>
<sequence>MALKVLVGQKIMNEVVKYKPPPPKKAGAVAAAKAPGGMEWRVLVVDKLGMRMVSACTKMHEISAEGITLVEDINKKREPLPTMDAIYLITPSDESVRALIRDFENPARPMYRYAHVFFTEVCPEELFNDLCKSCAARKIKTLKEINIAFLPYECQVRKEKKKKKFSKTKNYDYVYKYYESMSKLCASIRQLCIIFFK</sequence>
<dbReference type="GO" id="GO:0016192">
    <property type="term" value="P:vesicle-mediated transport"/>
    <property type="evidence" value="ECO:0007669"/>
    <property type="project" value="InterPro"/>
</dbReference>
<evidence type="ECO:0000256" key="3">
    <source>
        <dbReference type="ARBA" id="ARBA00022927"/>
    </source>
</evidence>
<evidence type="ECO:0000256" key="1">
    <source>
        <dbReference type="ARBA" id="ARBA00009884"/>
    </source>
</evidence>
<dbReference type="Gene3D" id="3.40.50.2060">
    <property type="match status" value="1"/>
</dbReference>
<reference evidence="4" key="2">
    <citation type="journal article" date="2015" name="Gigascience">
        <title>Reconstructing a comprehensive transcriptome assembly of a white-pupal translocated strain of the pest fruit fly Bactrocera cucurbitae.</title>
        <authorList>
            <person name="Sim S.B."/>
            <person name="Calla B."/>
            <person name="Hall B."/>
            <person name="DeRego T."/>
            <person name="Geib S.M."/>
        </authorList>
    </citation>
    <scope>NUCLEOTIDE SEQUENCE</scope>
</reference>
<dbReference type="InterPro" id="IPR036045">
    <property type="entry name" value="Sec1-like_sf"/>
</dbReference>
<gene>
    <name evidence="4" type="primary">Rop_2</name>
    <name evidence="4" type="ORF">g.42379</name>
</gene>
<dbReference type="InterPro" id="IPR001619">
    <property type="entry name" value="Sec1-like"/>
</dbReference>
<keyword evidence="2" id="KW-0813">Transport</keyword>